<evidence type="ECO:0000313" key="17">
    <source>
        <dbReference type="EMBL" id="SNS39357.1"/>
    </source>
</evidence>
<evidence type="ECO:0000256" key="10">
    <source>
        <dbReference type="ARBA" id="ARBA00022912"/>
    </source>
</evidence>
<dbReference type="SMART" id="SM00331">
    <property type="entry name" value="PP2C_SIG"/>
    <property type="match status" value="1"/>
</dbReference>
<dbReference type="SUPFAM" id="SSF81606">
    <property type="entry name" value="PP2C-like"/>
    <property type="match status" value="1"/>
</dbReference>
<keyword evidence="10" id="KW-0904">Protein phosphatase</keyword>
<keyword evidence="7" id="KW-0378">Hydrolase</keyword>
<dbReference type="GO" id="GO:0004722">
    <property type="term" value="F:protein serine/threonine phosphatase activity"/>
    <property type="evidence" value="ECO:0007669"/>
    <property type="project" value="UniProtKB-EC"/>
</dbReference>
<evidence type="ECO:0000256" key="9">
    <source>
        <dbReference type="ARBA" id="ARBA00022842"/>
    </source>
</evidence>
<dbReference type="Pfam" id="PF01590">
    <property type="entry name" value="GAF"/>
    <property type="match status" value="1"/>
</dbReference>
<evidence type="ECO:0000256" key="14">
    <source>
        <dbReference type="ARBA" id="ARBA00075117"/>
    </source>
</evidence>
<dbReference type="PANTHER" id="PTHR43156:SF2">
    <property type="entry name" value="STAGE II SPORULATION PROTEIN E"/>
    <property type="match status" value="1"/>
</dbReference>
<dbReference type="SMART" id="SM00091">
    <property type="entry name" value="PAS"/>
    <property type="match status" value="1"/>
</dbReference>
<dbReference type="EC" id="3.1.3.16" evidence="1"/>
<evidence type="ECO:0000256" key="2">
    <source>
        <dbReference type="ARBA" id="ARBA00022553"/>
    </source>
</evidence>
<proteinExistence type="predicted"/>
<evidence type="ECO:0000256" key="13">
    <source>
        <dbReference type="ARBA" id="ARBA00056274"/>
    </source>
</evidence>
<evidence type="ECO:0000256" key="4">
    <source>
        <dbReference type="ARBA" id="ARBA00022723"/>
    </source>
</evidence>
<evidence type="ECO:0000313" key="18">
    <source>
        <dbReference type="Proteomes" id="UP000198280"/>
    </source>
</evidence>
<accession>A0A239E421</accession>
<keyword evidence="9" id="KW-0460">Magnesium</keyword>
<gene>
    <name evidence="17" type="ORF">SAMN05216252_105308</name>
</gene>
<dbReference type="PANTHER" id="PTHR43156">
    <property type="entry name" value="STAGE II SPORULATION PROTEIN E-RELATED"/>
    <property type="match status" value="1"/>
</dbReference>
<dbReference type="InterPro" id="IPR029016">
    <property type="entry name" value="GAF-like_dom_sf"/>
</dbReference>
<evidence type="ECO:0000256" key="8">
    <source>
        <dbReference type="ARBA" id="ARBA00022840"/>
    </source>
</evidence>
<dbReference type="GO" id="GO:0016301">
    <property type="term" value="F:kinase activity"/>
    <property type="evidence" value="ECO:0007669"/>
    <property type="project" value="UniProtKB-KW"/>
</dbReference>
<sequence length="721" mass="76454">MGTARGRWVMGESAAPGAAPQEEAALDRVLAEVAGITGSHAAGVFLLVPHAQALRLAVVTGLSAGAVRPWSRLALATPAPVSVVAREGHPVWVHGHDELARRFPRTAFALPYRVAMYVVPLRTGTTVSGVLQLLWPDTRPDRLAPDERAAVTRAADRMSGLLTRAAARGRPLRPGAVPRVLAPDPPPPVPPAEAQAAAELTERLNEGVLALDLEGRVTFLNSRAAELLGRDKRQLMHTRLWESLPWLIDPAYEDPYLAALFSRLPTDFTALRPPDDWLSFRLYPDTTGISIRLRTAPAPAGNRLPPTTPSGTAPTRAGALYHLLYIASSLTEAVGVRDVAASVTEQIMPVLGADGLSLLITDEGRFQDVASRGFPRDHKDFFRGLSLTVDTAGSRTVATGTPMFFSDVDAIRQAFPLVTPYTRMGAWAFLPLNASGRTIGCCVLAFALPRAFPPDERAALTSLAGMIAQALERARLYDTKSQVARTLQTALLPHSLPHVAGLRVAARYLPAASGMDIGGDFYDLIRLDGSGAAAAVIGDVQGHSVSAAALMGQIRTAVHTHASTGAAPDDVLTRINRLFSDFDTDLFTSCLYAQLDVPGHRALLASAGHLPALLRHPSGRTEILDVPPGLLLGVDVAADYRAAEVPMPPGSVLTLFTDGLIERPGTDLETALRELAGRLAAAPVGSLDDLADELLREAQRTSGGRDDIALLLVGPGQAPGG</sequence>
<dbReference type="Gene3D" id="3.60.40.10">
    <property type="entry name" value="PPM-type phosphatase domain"/>
    <property type="match status" value="1"/>
</dbReference>
<dbReference type="InterPro" id="IPR036457">
    <property type="entry name" value="PPM-type-like_dom_sf"/>
</dbReference>
<keyword evidence="6" id="KW-0418">Kinase</keyword>
<dbReference type="FunFam" id="3.60.40.10:FF:000005">
    <property type="entry name" value="Serine/threonine protein phosphatase"/>
    <property type="match status" value="1"/>
</dbReference>
<keyword evidence="8" id="KW-0067">ATP-binding</keyword>
<dbReference type="Pfam" id="PF13185">
    <property type="entry name" value="GAF_2"/>
    <property type="match status" value="1"/>
</dbReference>
<dbReference type="SMART" id="SM00065">
    <property type="entry name" value="GAF"/>
    <property type="match status" value="2"/>
</dbReference>
<protein>
    <recommendedName>
        <fullName evidence="1">protein-serine/threonine phosphatase</fullName>
        <ecNumber evidence="1">3.1.3.16</ecNumber>
    </recommendedName>
    <alternativeName>
        <fullName evidence="15">Protein-serine/threonine phosphatase</fullName>
    </alternativeName>
    <alternativeName>
        <fullName evidence="14">Serine/threonine-protein kinase</fullName>
    </alternativeName>
</protein>
<dbReference type="InterPro" id="IPR003018">
    <property type="entry name" value="GAF"/>
</dbReference>
<dbReference type="Gene3D" id="3.30.450.20">
    <property type="entry name" value="PAS domain"/>
    <property type="match status" value="1"/>
</dbReference>
<evidence type="ECO:0000259" key="16">
    <source>
        <dbReference type="PROSITE" id="PS50112"/>
    </source>
</evidence>
<evidence type="ECO:0000256" key="6">
    <source>
        <dbReference type="ARBA" id="ARBA00022777"/>
    </source>
</evidence>
<name>A0A239E421_9ACTN</name>
<evidence type="ECO:0000256" key="1">
    <source>
        <dbReference type="ARBA" id="ARBA00013081"/>
    </source>
</evidence>
<dbReference type="PROSITE" id="PS50112">
    <property type="entry name" value="PAS"/>
    <property type="match status" value="1"/>
</dbReference>
<dbReference type="InterPro" id="IPR052016">
    <property type="entry name" value="Bact_Sigma-Reg"/>
</dbReference>
<keyword evidence="11" id="KW-0464">Manganese</keyword>
<reference evidence="17 18" key="1">
    <citation type="submission" date="2017-06" db="EMBL/GenBank/DDBJ databases">
        <authorList>
            <person name="Kim H.J."/>
            <person name="Triplett B.A."/>
        </authorList>
    </citation>
    <scope>NUCLEOTIDE SEQUENCE [LARGE SCALE GENOMIC DNA]</scope>
    <source>
        <strain evidence="17 18">CGMCC 4.1858</strain>
    </source>
</reference>
<organism evidence="17 18">
    <name type="scientific">Actinacidiphila glaucinigra</name>
    <dbReference type="NCBI Taxonomy" id="235986"/>
    <lineage>
        <taxon>Bacteria</taxon>
        <taxon>Bacillati</taxon>
        <taxon>Actinomycetota</taxon>
        <taxon>Actinomycetes</taxon>
        <taxon>Kitasatosporales</taxon>
        <taxon>Streptomycetaceae</taxon>
        <taxon>Actinacidiphila</taxon>
    </lineage>
</organism>
<dbReference type="InterPro" id="IPR013656">
    <property type="entry name" value="PAS_4"/>
</dbReference>
<evidence type="ECO:0000256" key="11">
    <source>
        <dbReference type="ARBA" id="ARBA00023211"/>
    </source>
</evidence>
<keyword evidence="18" id="KW-1185">Reference proteome</keyword>
<keyword evidence="5" id="KW-0547">Nucleotide-binding</keyword>
<keyword evidence="3" id="KW-0808">Transferase</keyword>
<dbReference type="GO" id="GO:0046872">
    <property type="term" value="F:metal ion binding"/>
    <property type="evidence" value="ECO:0007669"/>
    <property type="project" value="UniProtKB-KW"/>
</dbReference>
<dbReference type="InterPro" id="IPR035965">
    <property type="entry name" value="PAS-like_dom_sf"/>
</dbReference>
<dbReference type="GO" id="GO:0005524">
    <property type="term" value="F:ATP binding"/>
    <property type="evidence" value="ECO:0007669"/>
    <property type="project" value="UniProtKB-KW"/>
</dbReference>
<dbReference type="SUPFAM" id="SSF55785">
    <property type="entry name" value="PYP-like sensor domain (PAS domain)"/>
    <property type="match status" value="1"/>
</dbReference>
<dbReference type="InterPro" id="IPR000014">
    <property type="entry name" value="PAS"/>
</dbReference>
<keyword evidence="2" id="KW-0597">Phosphoprotein</keyword>
<dbReference type="CDD" id="cd00130">
    <property type="entry name" value="PAS"/>
    <property type="match status" value="1"/>
</dbReference>
<dbReference type="InterPro" id="IPR001932">
    <property type="entry name" value="PPM-type_phosphatase-like_dom"/>
</dbReference>
<feature type="domain" description="PAS" evidence="16">
    <location>
        <begin position="193"/>
        <end position="236"/>
    </location>
</feature>
<comment type="function">
    <text evidence="13">Primarily acts as an independent SigF regulator that is sensitive to the osmosensory signal, mediating the cross talk of PknD with the SigF regulon. Possesses both phosphatase and kinase activities. The kinase domain functions as a classic anti-sigma factor-like kinase to phosphorylate the anti-anti-sigma factor domain at the canonical regulatory site, and the phosphatase domain antagonizes this activity.</text>
</comment>
<dbReference type="Gene3D" id="3.30.450.40">
    <property type="match status" value="2"/>
</dbReference>
<dbReference type="AlphaFoldDB" id="A0A239E421"/>
<dbReference type="Pfam" id="PF07228">
    <property type="entry name" value="SpoIIE"/>
    <property type="match status" value="1"/>
</dbReference>
<evidence type="ECO:0000256" key="5">
    <source>
        <dbReference type="ARBA" id="ARBA00022741"/>
    </source>
</evidence>
<evidence type="ECO:0000256" key="3">
    <source>
        <dbReference type="ARBA" id="ARBA00022679"/>
    </source>
</evidence>
<evidence type="ECO:0000256" key="7">
    <source>
        <dbReference type="ARBA" id="ARBA00022801"/>
    </source>
</evidence>
<dbReference type="SUPFAM" id="SSF55781">
    <property type="entry name" value="GAF domain-like"/>
    <property type="match status" value="2"/>
</dbReference>
<comment type="catalytic activity">
    <reaction evidence="12">
        <text>O-phospho-L-seryl-[protein] + H2O = L-seryl-[protein] + phosphate</text>
        <dbReference type="Rhea" id="RHEA:20629"/>
        <dbReference type="Rhea" id="RHEA-COMP:9863"/>
        <dbReference type="Rhea" id="RHEA-COMP:11604"/>
        <dbReference type="ChEBI" id="CHEBI:15377"/>
        <dbReference type="ChEBI" id="CHEBI:29999"/>
        <dbReference type="ChEBI" id="CHEBI:43474"/>
        <dbReference type="ChEBI" id="CHEBI:83421"/>
        <dbReference type="EC" id="3.1.3.16"/>
    </reaction>
</comment>
<dbReference type="EMBL" id="FZOF01000005">
    <property type="protein sequence ID" value="SNS39357.1"/>
    <property type="molecule type" value="Genomic_DNA"/>
</dbReference>
<dbReference type="Proteomes" id="UP000198280">
    <property type="component" value="Unassembled WGS sequence"/>
</dbReference>
<evidence type="ECO:0000256" key="12">
    <source>
        <dbReference type="ARBA" id="ARBA00047761"/>
    </source>
</evidence>
<dbReference type="Pfam" id="PF08448">
    <property type="entry name" value="PAS_4"/>
    <property type="match status" value="1"/>
</dbReference>
<keyword evidence="4" id="KW-0479">Metal-binding</keyword>
<evidence type="ECO:0000256" key="15">
    <source>
        <dbReference type="ARBA" id="ARBA00081350"/>
    </source>
</evidence>